<sequence>MAVSMETLVGDEIPRSLRRPGLDMIFAVTDTDGSTYYLESDIEALQLLIELDEKERKALED</sequence>
<protein>
    <submittedName>
        <fullName evidence="1">Uncharacterized protein</fullName>
    </submittedName>
</protein>
<dbReference type="EMBL" id="LJQD01000262">
    <property type="protein sequence ID" value="KPW95509.1"/>
    <property type="molecule type" value="Genomic_DNA"/>
</dbReference>
<accession>A0A0P9MTX4</accession>
<dbReference type="Proteomes" id="UP000050381">
    <property type="component" value="Unassembled WGS sequence"/>
</dbReference>
<evidence type="ECO:0000313" key="2">
    <source>
        <dbReference type="Proteomes" id="UP000050381"/>
    </source>
</evidence>
<proteinExistence type="predicted"/>
<comment type="caution">
    <text evidence="1">The sequence shown here is derived from an EMBL/GenBank/DDBJ whole genome shotgun (WGS) entry which is preliminary data.</text>
</comment>
<gene>
    <name evidence="1" type="ORF">ALO79_02600</name>
</gene>
<name>A0A0P9MTX4_PSESX</name>
<dbReference type="RefSeq" id="WP_057420716.1">
    <property type="nucleotide sequence ID" value="NZ_LIIH01000156.1"/>
</dbReference>
<organism evidence="1 2">
    <name type="scientific">Pseudomonas syringae pv. castaneae</name>
    <dbReference type="NCBI Taxonomy" id="264450"/>
    <lineage>
        <taxon>Bacteria</taxon>
        <taxon>Pseudomonadati</taxon>
        <taxon>Pseudomonadota</taxon>
        <taxon>Gammaproteobacteria</taxon>
        <taxon>Pseudomonadales</taxon>
        <taxon>Pseudomonadaceae</taxon>
        <taxon>Pseudomonas</taxon>
        <taxon>Pseudomonas syringae</taxon>
    </lineage>
</organism>
<evidence type="ECO:0000313" key="1">
    <source>
        <dbReference type="EMBL" id="KPW95509.1"/>
    </source>
</evidence>
<dbReference type="AlphaFoldDB" id="A0A0P9MTX4"/>
<dbReference type="PATRIC" id="fig|264450.4.peg.3123"/>
<reference evidence="1 2" key="1">
    <citation type="submission" date="2015-09" db="EMBL/GenBank/DDBJ databases">
        <title>Genome announcement of multiple Pseudomonas syringae strains.</title>
        <authorList>
            <person name="Thakur S."/>
            <person name="Wang P.W."/>
            <person name="Gong Y."/>
            <person name="Weir B.S."/>
            <person name="Guttman D.S."/>
        </authorList>
    </citation>
    <scope>NUCLEOTIDE SEQUENCE [LARGE SCALE GENOMIC DNA]</scope>
    <source>
        <strain evidence="1 2">ICMP9419</strain>
    </source>
</reference>